<dbReference type="GO" id="GO:0016798">
    <property type="term" value="F:hydrolase activity, acting on glycosyl bonds"/>
    <property type="evidence" value="ECO:0007669"/>
    <property type="project" value="UniProtKB-KW"/>
</dbReference>
<evidence type="ECO:0000313" key="2">
    <source>
        <dbReference type="Proteomes" id="UP000271272"/>
    </source>
</evidence>
<dbReference type="InterPro" id="IPR017853">
    <property type="entry name" value="GH"/>
</dbReference>
<dbReference type="RefSeq" id="WP_124933797.1">
    <property type="nucleotide sequence ID" value="NZ_RQZC01000009.1"/>
</dbReference>
<keyword evidence="1" id="KW-0378">Hydrolase</keyword>
<dbReference type="SUPFAM" id="SSF51445">
    <property type="entry name" value="(Trans)glycosidases"/>
    <property type="match status" value="1"/>
</dbReference>
<dbReference type="AlphaFoldDB" id="A0A3P1V526"/>
<dbReference type="Gene3D" id="3.20.20.80">
    <property type="entry name" value="Glycosidases"/>
    <property type="match status" value="1"/>
</dbReference>
<accession>A0A3P1V526</accession>
<reference evidence="1 2" key="1">
    <citation type="submission" date="2018-11" db="EMBL/GenBank/DDBJ databases">
        <title>Genomes From Bacteria Associated with the Canine Oral Cavity: a Test Case for Automated Genome-Based Taxonomic Assignment.</title>
        <authorList>
            <person name="Coil D.A."/>
            <person name="Jospin G."/>
            <person name="Darling A.E."/>
            <person name="Wallis C."/>
            <person name="Davis I.J."/>
            <person name="Harris S."/>
            <person name="Eisen J.A."/>
            <person name="Holcombe L.J."/>
            <person name="O'Flynn C."/>
        </authorList>
    </citation>
    <scope>NUCLEOTIDE SEQUENCE [LARGE SCALE GENOMIC DNA]</scope>
    <source>
        <strain evidence="1 2">OH5050</strain>
    </source>
</reference>
<keyword evidence="1" id="KW-0326">Glycosidase</keyword>
<keyword evidence="2" id="KW-1185">Reference proteome</keyword>
<name>A0A3P1V526_9ACTO</name>
<gene>
    <name evidence="1" type="ORF">EII10_07025</name>
</gene>
<evidence type="ECO:0000313" key="1">
    <source>
        <dbReference type="EMBL" id="RRD29259.1"/>
    </source>
</evidence>
<comment type="caution">
    <text evidence="1">The sequence shown here is derived from an EMBL/GenBank/DDBJ whole genome shotgun (WGS) entry which is preliminary data.</text>
</comment>
<organism evidence="1 2">
    <name type="scientific">Actinomyces bowdenii</name>
    <dbReference type="NCBI Taxonomy" id="131109"/>
    <lineage>
        <taxon>Bacteria</taxon>
        <taxon>Bacillati</taxon>
        <taxon>Actinomycetota</taxon>
        <taxon>Actinomycetes</taxon>
        <taxon>Actinomycetales</taxon>
        <taxon>Actinomycetaceae</taxon>
        <taxon>Actinomyces</taxon>
    </lineage>
</organism>
<dbReference type="EMBL" id="RQZC01000009">
    <property type="protein sequence ID" value="RRD29259.1"/>
    <property type="molecule type" value="Genomic_DNA"/>
</dbReference>
<proteinExistence type="predicted"/>
<protein>
    <submittedName>
        <fullName evidence="1">Glycosidase</fullName>
    </submittedName>
</protein>
<sequence>MTTTTTLVHRSYDGPEEWWRHALVYEFLSPDLGAAELRRSDSVLDHVVSLGFEAVLLRPSLIDAATQMGVVEDFIARAHERGLRAIIRVSGALGPITGPHAGECTAFLTGREQPGEDILHRAEGYLRAGADGIDLGTILPPSVTRQTDLGSLSRYVAILHGLVAEHTEDGVVGADVTADHPDSLHHHLQDDWVHHLRDDRLALARWEPGSLTARLTQSFDERCRFGAPPSWRFIPPHALLEELDPGDGMRWYSTDPAERLRRATALQAMMLALPGSVYLRQGDELAMADADRPGDPLALAGLVASLAQEQQSGIGSPVDTVRHATHVRQERGLACAPMAFVTGLEWSTPEALTFLSRDVLVVVNMSDAPLILPADARVLLSSQPLGRDEGRVMVPPTTTAWLEATTVA</sequence>
<dbReference type="Proteomes" id="UP000271272">
    <property type="component" value="Unassembled WGS sequence"/>
</dbReference>
<dbReference type="OrthoDB" id="3249131at2"/>